<feature type="region of interest" description="Disordered" evidence="1">
    <location>
        <begin position="84"/>
        <end position="104"/>
    </location>
</feature>
<keyword evidence="3" id="KW-1185">Reference proteome</keyword>
<evidence type="ECO:0000313" key="3">
    <source>
        <dbReference type="Proteomes" id="UP000765509"/>
    </source>
</evidence>
<comment type="caution">
    <text evidence="2">The sequence shown here is derived from an EMBL/GenBank/DDBJ whole genome shotgun (WGS) entry which is preliminary data.</text>
</comment>
<accession>A0A9Q3IXX2</accession>
<proteinExistence type="predicted"/>
<protein>
    <submittedName>
        <fullName evidence="2">Uncharacterized protein</fullName>
    </submittedName>
</protein>
<dbReference type="EMBL" id="AVOT02058036">
    <property type="protein sequence ID" value="MBW0552014.1"/>
    <property type="molecule type" value="Genomic_DNA"/>
</dbReference>
<evidence type="ECO:0000256" key="1">
    <source>
        <dbReference type="SAM" id="MobiDB-lite"/>
    </source>
</evidence>
<evidence type="ECO:0000313" key="2">
    <source>
        <dbReference type="EMBL" id="MBW0552014.1"/>
    </source>
</evidence>
<name>A0A9Q3IXX2_9BASI</name>
<dbReference type="Proteomes" id="UP000765509">
    <property type="component" value="Unassembled WGS sequence"/>
</dbReference>
<organism evidence="2 3">
    <name type="scientific">Austropuccinia psidii MF-1</name>
    <dbReference type="NCBI Taxonomy" id="1389203"/>
    <lineage>
        <taxon>Eukaryota</taxon>
        <taxon>Fungi</taxon>
        <taxon>Dikarya</taxon>
        <taxon>Basidiomycota</taxon>
        <taxon>Pucciniomycotina</taxon>
        <taxon>Pucciniomycetes</taxon>
        <taxon>Pucciniales</taxon>
        <taxon>Sphaerophragmiaceae</taxon>
        <taxon>Austropuccinia</taxon>
    </lineage>
</organism>
<reference evidence="2" key="1">
    <citation type="submission" date="2021-03" db="EMBL/GenBank/DDBJ databases">
        <title>Draft genome sequence of rust myrtle Austropuccinia psidii MF-1, a brazilian biotype.</title>
        <authorList>
            <person name="Quecine M.C."/>
            <person name="Pachon D.M.R."/>
            <person name="Bonatelli M.L."/>
            <person name="Correr F.H."/>
            <person name="Franceschini L.M."/>
            <person name="Leite T.F."/>
            <person name="Margarido G.R.A."/>
            <person name="Almeida C.A."/>
            <person name="Ferrarezi J.A."/>
            <person name="Labate C.A."/>
        </authorList>
    </citation>
    <scope>NUCLEOTIDE SEQUENCE</scope>
    <source>
        <strain evidence="2">MF-1</strain>
    </source>
</reference>
<sequence>MNFWRHTKIITNGQTATEITIPSTLTNEIIKAEQEVKEDSNFLVKLGDFHAKNMMSLNELLNSHKEGNLEQWSLEEIFSSTLAEDSAAHNGDSQGQGDGENELIFEKPSGKASQKAIHLLMKFISNENSQEADSQHHSLESYSHDLDYSLLKNSQQMSIQHIFDPASFSLNK</sequence>
<dbReference type="AlphaFoldDB" id="A0A9Q3IXX2"/>
<gene>
    <name evidence="2" type="ORF">O181_091729</name>
</gene>
<dbReference type="OrthoDB" id="162969at2759"/>